<evidence type="ECO:0000256" key="3">
    <source>
        <dbReference type="SAM" id="MobiDB-lite"/>
    </source>
</evidence>
<comment type="subunit">
    <text evidence="2">Part of the nascent polypeptide-associated complex (NAC).</text>
</comment>
<dbReference type="Proteomes" id="UP000324585">
    <property type="component" value="Unassembled WGS sequence"/>
</dbReference>
<feature type="region of interest" description="Disordered" evidence="3">
    <location>
        <begin position="23"/>
        <end position="49"/>
    </location>
</feature>
<evidence type="ECO:0000256" key="1">
    <source>
        <dbReference type="ARBA" id="ARBA00005296"/>
    </source>
</evidence>
<proteinExistence type="inferred from homology"/>
<dbReference type="PANTHER" id="PTHR10351">
    <property type="entry name" value="TRANSCRIPTION FACTOR BTF3 FAMILY MEMBER"/>
    <property type="match status" value="1"/>
</dbReference>
<dbReference type="PROSITE" id="PS51151">
    <property type="entry name" value="NAC_AB"/>
    <property type="match status" value="1"/>
</dbReference>
<sequence length="179" mass="18846">MEDGGVKTNTEKLAKLEKMAAMARTGGKGTVRRKKKAVHKAAPTDDKKVQSTLKKLGLSPIPNCEEAHLFREDGKVMVFSNPKLLGSISANTFSLAGNHEVKEVADLVSPELLSQLSGGNMQQLQELMAKLQAEGSLSGLRDSEGAAAGDDEGVPDLVGESFDQAEKPAETEAATAAAE</sequence>
<keyword evidence="2" id="KW-0804">Transcription</keyword>
<gene>
    <name evidence="5" type="ORF">FVE85_7102</name>
</gene>
<evidence type="ECO:0000313" key="6">
    <source>
        <dbReference type="Proteomes" id="UP000324585"/>
    </source>
</evidence>
<keyword evidence="2" id="KW-0805">Transcription regulation</keyword>
<name>A0A5J4ZA62_PORPP</name>
<protein>
    <recommendedName>
        <fullName evidence="2">Nascent polypeptide-associated complex subunit beta</fullName>
    </recommendedName>
</protein>
<evidence type="ECO:0000256" key="2">
    <source>
        <dbReference type="RuleBase" id="RU361272"/>
    </source>
</evidence>
<dbReference type="Pfam" id="PF01849">
    <property type="entry name" value="NAC"/>
    <property type="match status" value="1"/>
</dbReference>
<dbReference type="EMBL" id="VRMN01000001">
    <property type="protein sequence ID" value="KAA8499517.1"/>
    <property type="molecule type" value="Genomic_DNA"/>
</dbReference>
<comment type="caution">
    <text evidence="5">The sequence shown here is derived from an EMBL/GenBank/DDBJ whole genome shotgun (WGS) entry which is preliminary data.</text>
</comment>
<dbReference type="InterPro" id="IPR038187">
    <property type="entry name" value="NAC_A/B_dom_sf"/>
</dbReference>
<accession>A0A5J4ZA62</accession>
<comment type="similarity">
    <text evidence="1 2">Belongs to the NAC-beta family.</text>
</comment>
<dbReference type="CDD" id="cd22055">
    <property type="entry name" value="NAC_BTF3"/>
    <property type="match status" value="1"/>
</dbReference>
<reference evidence="6" key="1">
    <citation type="journal article" date="2019" name="Nat. Commun.">
        <title>Expansion of phycobilisome linker gene families in mesophilic red algae.</title>
        <authorList>
            <person name="Lee J."/>
            <person name="Kim D."/>
            <person name="Bhattacharya D."/>
            <person name="Yoon H.S."/>
        </authorList>
    </citation>
    <scope>NUCLEOTIDE SEQUENCE [LARGE SCALE GENOMIC DNA]</scope>
    <source>
        <strain evidence="6">CCMP 1328</strain>
    </source>
</reference>
<dbReference type="SMART" id="SM01407">
    <property type="entry name" value="NAC"/>
    <property type="match status" value="1"/>
</dbReference>
<dbReference type="OrthoDB" id="8033832at2759"/>
<feature type="compositionally biased region" description="Basic residues" evidence="3">
    <location>
        <begin position="30"/>
        <end position="39"/>
    </location>
</feature>
<dbReference type="Gene3D" id="2.20.70.30">
    <property type="entry name" value="Nascent polypeptide-associated complex domain"/>
    <property type="match status" value="1"/>
</dbReference>
<organism evidence="5 6">
    <name type="scientific">Porphyridium purpureum</name>
    <name type="common">Red alga</name>
    <name type="synonym">Porphyridium cruentum</name>
    <dbReference type="NCBI Taxonomy" id="35688"/>
    <lineage>
        <taxon>Eukaryota</taxon>
        <taxon>Rhodophyta</taxon>
        <taxon>Bangiophyceae</taxon>
        <taxon>Porphyridiales</taxon>
        <taxon>Porphyridiaceae</taxon>
        <taxon>Porphyridium</taxon>
    </lineage>
</organism>
<feature type="domain" description="NAC-A/B" evidence="4">
    <location>
        <begin position="43"/>
        <end position="108"/>
    </location>
</feature>
<evidence type="ECO:0000313" key="5">
    <source>
        <dbReference type="EMBL" id="KAA8499517.1"/>
    </source>
</evidence>
<dbReference type="InterPro" id="IPR039370">
    <property type="entry name" value="BTF3"/>
</dbReference>
<keyword evidence="6" id="KW-1185">Reference proteome</keyword>
<dbReference type="OMA" id="CKHEHGH"/>
<feature type="region of interest" description="Disordered" evidence="3">
    <location>
        <begin position="135"/>
        <end position="179"/>
    </location>
</feature>
<dbReference type="AlphaFoldDB" id="A0A5J4ZA62"/>
<evidence type="ECO:0000259" key="4">
    <source>
        <dbReference type="PROSITE" id="PS51151"/>
    </source>
</evidence>
<dbReference type="InterPro" id="IPR002715">
    <property type="entry name" value="Nas_poly-pep-assoc_cplx_dom"/>
</dbReference>